<dbReference type="Proteomes" id="UP000530571">
    <property type="component" value="Unassembled WGS sequence"/>
</dbReference>
<sequence>MSAELALQKAIRERLISSAAMTALVPAENILDRNERPAPDPAIIIGEGQSVDDGAISRNRLRIYMDLHVWKREEALTGAKLIASVARAVLNMRRPVLAPGFHCADCFVSSSRFLRDPSGEFSHGVVTIEAVVEVTA</sequence>
<reference evidence="1 2" key="1">
    <citation type="submission" date="2020-08" db="EMBL/GenBank/DDBJ databases">
        <title>Genomic Encyclopedia of Type Strains, Phase IV (KMG-IV): sequencing the most valuable type-strain genomes for metagenomic binning, comparative biology and taxonomic classification.</title>
        <authorList>
            <person name="Goeker M."/>
        </authorList>
    </citation>
    <scope>NUCLEOTIDE SEQUENCE [LARGE SCALE GENOMIC DNA]</scope>
    <source>
        <strain evidence="1 2">DSM 28101</strain>
    </source>
</reference>
<keyword evidence="2" id="KW-1185">Reference proteome</keyword>
<dbReference type="InterPro" id="IPR021508">
    <property type="entry name" value="Gp17-like"/>
</dbReference>
<dbReference type="RefSeq" id="WP_183488100.1">
    <property type="nucleotide sequence ID" value="NZ_JACIDZ010000011.1"/>
</dbReference>
<dbReference type="InterPro" id="IPR053745">
    <property type="entry name" value="Viral_Tail_Comp_sf"/>
</dbReference>
<dbReference type="EMBL" id="JACIDZ010000011">
    <property type="protein sequence ID" value="MBB4123287.1"/>
    <property type="molecule type" value="Genomic_DNA"/>
</dbReference>
<protein>
    <recommendedName>
        <fullName evidence="3">DUF3168 domain-containing protein</fullName>
    </recommendedName>
</protein>
<dbReference type="Gene3D" id="3.30.2000.30">
    <property type="match status" value="1"/>
</dbReference>
<proteinExistence type="predicted"/>
<evidence type="ECO:0000313" key="2">
    <source>
        <dbReference type="Proteomes" id="UP000530571"/>
    </source>
</evidence>
<organism evidence="1 2">
    <name type="scientific">Martelella radicis</name>
    <dbReference type="NCBI Taxonomy" id="1397476"/>
    <lineage>
        <taxon>Bacteria</taxon>
        <taxon>Pseudomonadati</taxon>
        <taxon>Pseudomonadota</taxon>
        <taxon>Alphaproteobacteria</taxon>
        <taxon>Hyphomicrobiales</taxon>
        <taxon>Aurantimonadaceae</taxon>
        <taxon>Martelella</taxon>
    </lineage>
</organism>
<evidence type="ECO:0000313" key="1">
    <source>
        <dbReference type="EMBL" id="MBB4123287.1"/>
    </source>
</evidence>
<comment type="caution">
    <text evidence="1">The sequence shown here is derived from an EMBL/GenBank/DDBJ whole genome shotgun (WGS) entry which is preliminary data.</text>
</comment>
<accession>A0A7W6KLC3</accession>
<dbReference type="AlphaFoldDB" id="A0A7W6KLC3"/>
<name>A0A7W6KLC3_9HYPH</name>
<dbReference type="Pfam" id="PF11367">
    <property type="entry name" value="Tail_completion_gp17"/>
    <property type="match status" value="1"/>
</dbReference>
<evidence type="ECO:0008006" key="3">
    <source>
        <dbReference type="Google" id="ProtNLM"/>
    </source>
</evidence>
<gene>
    <name evidence="1" type="ORF">GGR30_003230</name>
</gene>